<dbReference type="Gene3D" id="4.10.1110.10">
    <property type="entry name" value="AN1-like Zinc finger"/>
    <property type="match status" value="1"/>
</dbReference>
<keyword evidence="1" id="KW-0479">Metal-binding</keyword>
<protein>
    <recommendedName>
        <fullName evidence="5">AN1-type domain-containing protein</fullName>
    </recommendedName>
</protein>
<dbReference type="HOGENOM" id="CLU_1695986_0_0_1"/>
<accession>I3EKG3</accession>
<dbReference type="InterPro" id="IPR000058">
    <property type="entry name" value="Znf_AN1"/>
</dbReference>
<organism evidence="6 7">
    <name type="scientific">Nematocida parisii (strain ERTm3)</name>
    <name type="common">Nematode killer fungus</name>
    <dbReference type="NCBI Taxonomy" id="935791"/>
    <lineage>
        <taxon>Eukaryota</taxon>
        <taxon>Fungi</taxon>
        <taxon>Fungi incertae sedis</taxon>
        <taxon>Microsporidia</taxon>
        <taxon>Nematocida</taxon>
    </lineage>
</organism>
<evidence type="ECO:0000256" key="2">
    <source>
        <dbReference type="ARBA" id="ARBA00022771"/>
    </source>
</evidence>
<dbReference type="Pfam" id="PF01428">
    <property type="entry name" value="zf-AN1"/>
    <property type="match status" value="1"/>
</dbReference>
<name>I3EKG3_NEMP3</name>
<dbReference type="VEuPathDB" id="MicrosporidiaDB:NEQG_00480"/>
<dbReference type="GO" id="GO:0008270">
    <property type="term" value="F:zinc ion binding"/>
    <property type="evidence" value="ECO:0007669"/>
    <property type="project" value="UniProtKB-KW"/>
</dbReference>
<sequence>MESSEPAVTSTHKVEETQSVVRQISIIIVHNYVERTISVNVSEGILEEIKGKAKELFGLSCIRLEIDKKLITSADQIFKCTNPKITIAGIKNKCALSMCRNRVNSSSDLECKFCSKSFCIKHSIPEGHSCENISDCKDVAIKNNIRNLLHDRYKE</sequence>
<evidence type="ECO:0000256" key="4">
    <source>
        <dbReference type="PROSITE-ProRule" id="PRU00449"/>
    </source>
</evidence>
<feature type="domain" description="AN1-type" evidence="5">
    <location>
        <begin position="88"/>
        <end position="138"/>
    </location>
</feature>
<dbReference type="PROSITE" id="PS51039">
    <property type="entry name" value="ZF_AN1"/>
    <property type="match status" value="1"/>
</dbReference>
<evidence type="ECO:0000256" key="1">
    <source>
        <dbReference type="ARBA" id="ARBA00022723"/>
    </source>
</evidence>
<dbReference type="SUPFAM" id="SSF118310">
    <property type="entry name" value="AN1-like Zinc finger"/>
    <property type="match status" value="1"/>
</dbReference>
<evidence type="ECO:0000256" key="3">
    <source>
        <dbReference type="ARBA" id="ARBA00022833"/>
    </source>
</evidence>
<keyword evidence="3" id="KW-0862">Zinc</keyword>
<dbReference type="OrthoDB" id="428577at2759"/>
<dbReference type="AlphaFoldDB" id="I3EKG3"/>
<evidence type="ECO:0000259" key="5">
    <source>
        <dbReference type="PROSITE" id="PS51039"/>
    </source>
</evidence>
<dbReference type="InParanoid" id="I3EKG3"/>
<gene>
    <name evidence="6" type="ORF">NEQG_00480</name>
</gene>
<evidence type="ECO:0000313" key="6">
    <source>
        <dbReference type="EMBL" id="EIJ89710.1"/>
    </source>
</evidence>
<dbReference type="EMBL" id="GL870876">
    <property type="protein sequence ID" value="EIJ89710.1"/>
    <property type="molecule type" value="Genomic_DNA"/>
</dbReference>
<keyword evidence="2 4" id="KW-0863">Zinc-finger</keyword>
<evidence type="ECO:0000313" key="7">
    <source>
        <dbReference type="Proteomes" id="UP000002872"/>
    </source>
</evidence>
<reference evidence="6" key="1">
    <citation type="submission" date="2011-01" db="EMBL/GenBank/DDBJ databases">
        <title>The Genome Sequence of Nematocida parisii strain ERTm3.</title>
        <authorList>
            <consortium name="The Broad Institute Genome Sequencing Platform"/>
            <consortium name="The Broad Institute Genome Sequencing Center for Infectious Disease"/>
            <person name="Cuomo C."/>
            <person name="Troemel E."/>
            <person name="Young S.K."/>
            <person name="Zeng Q."/>
            <person name="Gargeya S."/>
            <person name="Fitzgerald M."/>
            <person name="Haas B."/>
            <person name="Abouelleil A."/>
            <person name="Alvarado L."/>
            <person name="Arachchi H.M."/>
            <person name="Berlin A."/>
            <person name="Chapman S.B."/>
            <person name="Gearin G."/>
            <person name="Goldberg J."/>
            <person name="Griggs A."/>
            <person name="Gujja S."/>
            <person name="Hansen M."/>
            <person name="Heiman D."/>
            <person name="Howarth C."/>
            <person name="Larimer J."/>
            <person name="Lui A."/>
            <person name="MacDonald P.J.P."/>
            <person name="McCowen C."/>
            <person name="Montmayeur A."/>
            <person name="Murphy C."/>
            <person name="Neiman D."/>
            <person name="Pearson M."/>
            <person name="Priest M."/>
            <person name="Roberts A."/>
            <person name="Saif S."/>
            <person name="Shea T."/>
            <person name="Sisk P."/>
            <person name="Stolte C."/>
            <person name="Sykes S."/>
            <person name="Wortman J."/>
            <person name="Nusbaum C."/>
            <person name="Birren B."/>
        </authorList>
    </citation>
    <scope>NUCLEOTIDE SEQUENCE</scope>
    <source>
        <strain evidence="6">ERTm3</strain>
    </source>
</reference>
<dbReference type="Proteomes" id="UP000002872">
    <property type="component" value="Unassembled WGS sequence"/>
</dbReference>
<dbReference type="OMA" id="GHSCENI"/>
<proteinExistence type="predicted"/>
<dbReference type="InterPro" id="IPR035896">
    <property type="entry name" value="AN1-like_Znf"/>
</dbReference>
<keyword evidence="7" id="KW-1185">Reference proteome</keyword>